<feature type="compositionally biased region" description="Basic and acidic residues" evidence="1">
    <location>
        <begin position="1"/>
        <end position="15"/>
    </location>
</feature>
<dbReference type="EMBL" id="AAHK01002376">
    <property type="protein sequence ID" value="EAN82671.1"/>
    <property type="molecule type" value="Genomic_DNA"/>
</dbReference>
<protein>
    <submittedName>
        <fullName evidence="2">Trans-sialidase, putative</fullName>
    </submittedName>
</protein>
<dbReference type="Proteomes" id="UP000002296">
    <property type="component" value="Unassembled WGS sequence"/>
</dbReference>
<dbReference type="VEuPathDB" id="TriTrypDB:TcCLB.509743.40"/>
<evidence type="ECO:0000313" key="3">
    <source>
        <dbReference type="Proteomes" id="UP000002296"/>
    </source>
</evidence>
<dbReference type="GeneID" id="3534000"/>
<feature type="region of interest" description="Disordered" evidence="1">
    <location>
        <begin position="1"/>
        <end position="104"/>
    </location>
</feature>
<dbReference type="KEGG" id="tcr:509743.40"/>
<dbReference type="InterPro" id="IPR021287">
    <property type="entry name" value="Trans-sialidase_CS"/>
</dbReference>
<feature type="compositionally biased region" description="Basic and acidic residues" evidence="1">
    <location>
        <begin position="24"/>
        <end position="34"/>
    </location>
</feature>
<evidence type="ECO:0000256" key="1">
    <source>
        <dbReference type="SAM" id="MobiDB-lite"/>
    </source>
</evidence>
<comment type="caution">
    <text evidence="2">The sequence shown here is derived from an EMBL/GenBank/DDBJ whole genome shotgun (WGS) entry which is preliminary data.</text>
</comment>
<organism evidence="2 3">
    <name type="scientific">Trypanosoma cruzi (strain CL Brener)</name>
    <dbReference type="NCBI Taxonomy" id="353153"/>
    <lineage>
        <taxon>Eukaryota</taxon>
        <taxon>Discoba</taxon>
        <taxon>Euglenozoa</taxon>
        <taxon>Kinetoplastea</taxon>
        <taxon>Metakinetoplastina</taxon>
        <taxon>Trypanosomatida</taxon>
        <taxon>Trypanosomatidae</taxon>
        <taxon>Trypanosoma</taxon>
        <taxon>Schizotrypanum</taxon>
    </lineage>
</organism>
<dbReference type="RefSeq" id="XP_804522.1">
    <property type="nucleotide sequence ID" value="XM_799429.1"/>
</dbReference>
<dbReference type="InParanoid" id="Q4CQW9"/>
<dbReference type="Pfam" id="PF11052">
    <property type="entry name" value="Tr-sialidase_C"/>
    <property type="match status" value="1"/>
</dbReference>
<sequence>SISRDFFFESVHKEPSTANTLAGDKQHDDPEGETHACTAVGTNSGPDSFSITDMTPADVATAAPEPGADPATAHHNGNVLDGAGAAPAHSSTTPGKTKVPSELNAAPALGSDPFDLESVTALVSVGLRCGNTVHGCASRVLLLLLVGLWGAAALC</sequence>
<dbReference type="AlphaFoldDB" id="Q4CQW9"/>
<dbReference type="PaxDb" id="353153-Q4CQW9"/>
<reference evidence="2 3" key="1">
    <citation type="journal article" date="2005" name="Science">
        <title>The genome sequence of Trypanosoma cruzi, etiologic agent of Chagas disease.</title>
        <authorList>
            <person name="El-Sayed N.M."/>
            <person name="Myler P.J."/>
            <person name="Bartholomeu D.C."/>
            <person name="Nilsson D."/>
            <person name="Aggarwal G."/>
            <person name="Tran A.N."/>
            <person name="Ghedin E."/>
            <person name="Worthey E.A."/>
            <person name="Delcher A.L."/>
            <person name="Blandin G."/>
            <person name="Westenberger S.J."/>
            <person name="Caler E."/>
            <person name="Cerqueira G.C."/>
            <person name="Branche C."/>
            <person name="Haas B."/>
            <person name="Anupama A."/>
            <person name="Arner E."/>
            <person name="Aslund L."/>
            <person name="Attipoe P."/>
            <person name="Bontempi E."/>
            <person name="Bringaud F."/>
            <person name="Burton P."/>
            <person name="Cadag E."/>
            <person name="Campbell D.A."/>
            <person name="Carrington M."/>
            <person name="Crabtree J."/>
            <person name="Darban H."/>
            <person name="da Silveira J.F."/>
            <person name="de Jong P."/>
            <person name="Edwards K."/>
            <person name="Englund P.T."/>
            <person name="Fazelina G."/>
            <person name="Feldblyum T."/>
            <person name="Ferella M."/>
            <person name="Frasch A.C."/>
            <person name="Gull K."/>
            <person name="Horn D."/>
            <person name="Hou L."/>
            <person name="Huang Y."/>
            <person name="Kindlund E."/>
            <person name="Klingbeil M."/>
            <person name="Kluge S."/>
            <person name="Koo H."/>
            <person name="Lacerda D."/>
            <person name="Levin M.J."/>
            <person name="Lorenzi H."/>
            <person name="Louie T."/>
            <person name="Machado C.R."/>
            <person name="McCulloch R."/>
            <person name="McKenna A."/>
            <person name="Mizuno Y."/>
            <person name="Mottram J.C."/>
            <person name="Nelson S."/>
            <person name="Ochaya S."/>
            <person name="Osoegawa K."/>
            <person name="Pai G."/>
            <person name="Parsons M."/>
            <person name="Pentony M."/>
            <person name="Pettersson U."/>
            <person name="Pop M."/>
            <person name="Ramirez J.L."/>
            <person name="Rinta J."/>
            <person name="Robertson L."/>
            <person name="Salzberg S.L."/>
            <person name="Sanchez D.O."/>
            <person name="Seyler A."/>
            <person name="Sharma R."/>
            <person name="Shetty J."/>
            <person name="Simpson A.J."/>
            <person name="Sisk E."/>
            <person name="Tammi M.T."/>
            <person name="Tarleton R."/>
            <person name="Teixeira S."/>
            <person name="Van Aken S."/>
            <person name="Vogt C."/>
            <person name="Ward P.N."/>
            <person name="Wickstead B."/>
            <person name="Wortman J."/>
            <person name="White O."/>
            <person name="Fraser C.M."/>
            <person name="Stuart K.D."/>
            <person name="Andersson B."/>
        </authorList>
    </citation>
    <scope>NUCLEOTIDE SEQUENCE [LARGE SCALE GENOMIC DNA]</scope>
    <source>
        <strain evidence="2 3">CL Brener</strain>
    </source>
</reference>
<keyword evidence="3" id="KW-1185">Reference proteome</keyword>
<name>Q4CQW9_TRYCC</name>
<accession>Q4CQW9</accession>
<gene>
    <name evidence="2" type="ORF">Tc00.1047053509743.40</name>
</gene>
<proteinExistence type="predicted"/>
<evidence type="ECO:0000313" key="2">
    <source>
        <dbReference type="EMBL" id="EAN82671.1"/>
    </source>
</evidence>
<feature type="non-terminal residue" evidence="2">
    <location>
        <position position="1"/>
    </location>
</feature>
<feature type="compositionally biased region" description="Polar residues" evidence="1">
    <location>
        <begin position="40"/>
        <end position="53"/>
    </location>
</feature>